<dbReference type="EMBL" id="KZ107840">
    <property type="protein sequence ID" value="OSS52008.1"/>
    <property type="molecule type" value="Genomic_DNA"/>
</dbReference>
<name>A0A1Y2M9V0_EPING</name>
<feature type="compositionally biased region" description="Polar residues" evidence="1">
    <location>
        <begin position="81"/>
        <end position="102"/>
    </location>
</feature>
<feature type="compositionally biased region" description="Acidic residues" evidence="1">
    <location>
        <begin position="54"/>
        <end position="69"/>
    </location>
</feature>
<evidence type="ECO:0000256" key="1">
    <source>
        <dbReference type="SAM" id="MobiDB-lite"/>
    </source>
</evidence>
<keyword evidence="3" id="KW-1185">Reference proteome</keyword>
<feature type="region of interest" description="Disordered" evidence="1">
    <location>
        <begin position="26"/>
        <end position="229"/>
    </location>
</feature>
<dbReference type="InParanoid" id="A0A1Y2M9V0"/>
<sequence length="435" mass="46917">MTTANIPPSTAARDDSQHAELLQRLDAISLRSPNRSAPAAASRTSLETSLPSSEEAEDSQTSDEDEDEESQSRSHSAVVKTLQTPSRRATKQTRTLPSSNDILSEASMLARQFSNTSDDSMSSRRPSTPRSQTDPARGTTPTTYPTQPRNRSPYARSHMRSHSGHSALAPPMTRAHSLPIVMQSAVGHHQPAGRLTLSPSPMPLDRPSSPLRSPKPRSPRAMEPRLSTMGMQERYGSGIRPASVGSFEGAPSVCDIAEDAELELTPRASSGISSLYSSAGSLSRRRRPASPLYHVTIPFGAIPTSAPSVTTPTSASSSPMLAPSKFNEHYPSSFASSSVPSTPTSMRSRSPSISSLETIEDSPDAEDLALEAERIAQLKAAADREDGGEQRRSSLEVPEGRGRNFNFAKRDSRKRWSVCGGERRVDLSLGTVWED</sequence>
<evidence type="ECO:0000313" key="3">
    <source>
        <dbReference type="Proteomes" id="UP000193240"/>
    </source>
</evidence>
<feature type="region of interest" description="Disordered" evidence="1">
    <location>
        <begin position="331"/>
        <end position="364"/>
    </location>
</feature>
<dbReference type="Proteomes" id="UP000193240">
    <property type="component" value="Unassembled WGS sequence"/>
</dbReference>
<feature type="compositionally biased region" description="Polar residues" evidence="1">
    <location>
        <begin position="139"/>
        <end position="150"/>
    </location>
</feature>
<feature type="compositionally biased region" description="Low complexity" evidence="1">
    <location>
        <begin position="116"/>
        <end position="135"/>
    </location>
</feature>
<feature type="compositionally biased region" description="Low complexity" evidence="1">
    <location>
        <begin position="331"/>
        <end position="355"/>
    </location>
</feature>
<evidence type="ECO:0008006" key="4">
    <source>
        <dbReference type="Google" id="ProtNLM"/>
    </source>
</evidence>
<dbReference type="OMA" id="KYNESYP"/>
<feature type="region of interest" description="Disordered" evidence="1">
    <location>
        <begin position="303"/>
        <end position="322"/>
    </location>
</feature>
<feature type="compositionally biased region" description="Low complexity" evidence="1">
    <location>
        <begin position="29"/>
        <end position="53"/>
    </location>
</feature>
<reference evidence="2 3" key="1">
    <citation type="journal article" date="2017" name="Genome Announc.">
        <title>Genome sequence of the saprophytic ascomycete Epicoccum nigrum ICMP 19927 strain isolated from New Zealand.</title>
        <authorList>
            <person name="Fokin M."/>
            <person name="Fleetwood D."/>
            <person name="Weir B.S."/>
            <person name="Villas-Boas S.G."/>
        </authorList>
    </citation>
    <scope>NUCLEOTIDE SEQUENCE [LARGE SCALE GENOMIC DNA]</scope>
    <source>
        <strain evidence="2 3">ICMP 19927</strain>
    </source>
</reference>
<evidence type="ECO:0000313" key="2">
    <source>
        <dbReference type="EMBL" id="OSS52008.1"/>
    </source>
</evidence>
<dbReference type="AlphaFoldDB" id="A0A1Y2M9V0"/>
<feature type="region of interest" description="Disordered" evidence="1">
    <location>
        <begin position="379"/>
        <end position="403"/>
    </location>
</feature>
<dbReference type="STRING" id="105696.A0A1Y2M9V0"/>
<accession>A0A1Y2M9V0</accession>
<organism evidence="2 3">
    <name type="scientific">Epicoccum nigrum</name>
    <name type="common">Soil fungus</name>
    <name type="synonym">Epicoccum purpurascens</name>
    <dbReference type="NCBI Taxonomy" id="105696"/>
    <lineage>
        <taxon>Eukaryota</taxon>
        <taxon>Fungi</taxon>
        <taxon>Dikarya</taxon>
        <taxon>Ascomycota</taxon>
        <taxon>Pezizomycotina</taxon>
        <taxon>Dothideomycetes</taxon>
        <taxon>Pleosporomycetidae</taxon>
        <taxon>Pleosporales</taxon>
        <taxon>Pleosporineae</taxon>
        <taxon>Didymellaceae</taxon>
        <taxon>Epicoccum</taxon>
    </lineage>
</organism>
<gene>
    <name evidence="2" type="ORF">B5807_03270</name>
</gene>
<feature type="compositionally biased region" description="Low complexity" evidence="1">
    <location>
        <begin position="197"/>
        <end position="212"/>
    </location>
</feature>
<protein>
    <recommendedName>
        <fullName evidence="4">Basic proline-rich protein</fullName>
    </recommendedName>
</protein>
<proteinExistence type="predicted"/>
<feature type="compositionally biased region" description="Basic and acidic residues" evidence="1">
    <location>
        <begin position="379"/>
        <end position="402"/>
    </location>
</feature>